<dbReference type="GO" id="GO:0003677">
    <property type="term" value="F:DNA binding"/>
    <property type="evidence" value="ECO:0007669"/>
    <property type="project" value="UniProtKB-KW"/>
</dbReference>
<evidence type="ECO:0000259" key="10">
    <source>
        <dbReference type="PROSITE" id="PS51294"/>
    </source>
</evidence>
<gene>
    <name evidence="12" type="primary">LOC101509774</name>
</gene>
<feature type="compositionally biased region" description="Low complexity" evidence="8">
    <location>
        <begin position="196"/>
        <end position="207"/>
    </location>
</feature>
<feature type="domain" description="Myb-like" evidence="9">
    <location>
        <begin position="78"/>
        <end position="128"/>
    </location>
</feature>
<feature type="region of interest" description="Disordered" evidence="8">
    <location>
        <begin position="368"/>
        <end position="400"/>
    </location>
</feature>
<name>A0A1S2XFZ6_CICAR</name>
<dbReference type="FunFam" id="1.10.10.60:FF:000404">
    <property type="entry name" value="Transcription factor MYB97"/>
    <property type="match status" value="1"/>
</dbReference>
<dbReference type="FunFam" id="1.10.10.60:FF:000001">
    <property type="entry name" value="MYB-related transcription factor"/>
    <property type="match status" value="1"/>
</dbReference>
<dbReference type="GO" id="GO:0003700">
    <property type="term" value="F:DNA-binding transcription factor activity"/>
    <property type="evidence" value="ECO:0007669"/>
    <property type="project" value="UniProtKB-ARBA"/>
</dbReference>
<dbReference type="Pfam" id="PF00249">
    <property type="entry name" value="Myb_DNA-binding"/>
    <property type="match status" value="2"/>
</dbReference>
<evidence type="ECO:0000259" key="9">
    <source>
        <dbReference type="PROSITE" id="PS50090"/>
    </source>
</evidence>
<evidence type="ECO:0000313" key="11">
    <source>
        <dbReference type="Proteomes" id="UP000087171"/>
    </source>
</evidence>
<keyword evidence="3" id="KW-0805">Transcription regulation</keyword>
<feature type="compositionally biased region" description="Basic residues" evidence="8">
    <location>
        <begin position="368"/>
        <end position="379"/>
    </location>
</feature>
<dbReference type="KEGG" id="cam:101509774"/>
<dbReference type="GO" id="GO:0090406">
    <property type="term" value="C:pollen tube"/>
    <property type="evidence" value="ECO:0007669"/>
    <property type="project" value="UniProtKB-ARBA"/>
</dbReference>
<dbReference type="eggNOG" id="KOG0048">
    <property type="taxonomic scope" value="Eukaryota"/>
</dbReference>
<keyword evidence="7" id="KW-0539">Nucleus</keyword>
<feature type="region of interest" description="Disordered" evidence="8">
    <location>
        <begin position="1"/>
        <end position="32"/>
    </location>
</feature>
<dbReference type="InterPro" id="IPR009057">
    <property type="entry name" value="Homeodomain-like_sf"/>
</dbReference>
<evidence type="ECO:0000256" key="4">
    <source>
        <dbReference type="ARBA" id="ARBA00023125"/>
    </source>
</evidence>
<dbReference type="SUPFAM" id="SSF46689">
    <property type="entry name" value="Homeodomain-like"/>
    <property type="match status" value="1"/>
</dbReference>
<dbReference type="GO" id="GO:0080092">
    <property type="term" value="P:regulation of pollen tube growth"/>
    <property type="evidence" value="ECO:0007669"/>
    <property type="project" value="UniProtKB-ARBA"/>
</dbReference>
<evidence type="ECO:0000256" key="8">
    <source>
        <dbReference type="SAM" id="MobiDB-lite"/>
    </source>
</evidence>
<feature type="domain" description="HTH myb-type" evidence="10">
    <location>
        <begin position="78"/>
        <end position="132"/>
    </location>
</feature>
<feature type="compositionally biased region" description="Polar residues" evidence="8">
    <location>
        <begin position="208"/>
        <end position="220"/>
    </location>
</feature>
<dbReference type="Gene3D" id="1.10.10.60">
    <property type="entry name" value="Homeodomain-like"/>
    <property type="match status" value="2"/>
</dbReference>
<feature type="compositionally biased region" description="Low complexity" evidence="8">
    <location>
        <begin position="1"/>
        <end position="13"/>
    </location>
</feature>
<dbReference type="GO" id="GO:0048235">
    <property type="term" value="P:pollen sperm cell differentiation"/>
    <property type="evidence" value="ECO:0007669"/>
    <property type="project" value="UniProtKB-ARBA"/>
</dbReference>
<dbReference type="OrthoDB" id="2143914at2759"/>
<dbReference type="InterPro" id="IPR001005">
    <property type="entry name" value="SANT/Myb"/>
</dbReference>
<reference evidence="11" key="1">
    <citation type="journal article" date="2013" name="Nat. Biotechnol.">
        <title>Draft genome sequence of chickpea (Cicer arietinum) provides a resource for trait improvement.</title>
        <authorList>
            <person name="Varshney R.K."/>
            <person name="Song C."/>
            <person name="Saxena R.K."/>
            <person name="Azam S."/>
            <person name="Yu S."/>
            <person name="Sharpe A.G."/>
            <person name="Cannon S."/>
            <person name="Baek J."/>
            <person name="Rosen B.D."/>
            <person name="Tar'an B."/>
            <person name="Millan T."/>
            <person name="Zhang X."/>
            <person name="Ramsay L.D."/>
            <person name="Iwata A."/>
            <person name="Wang Y."/>
            <person name="Nelson W."/>
            <person name="Farmer A.D."/>
            <person name="Gaur P.M."/>
            <person name="Soderlund C."/>
            <person name="Penmetsa R.V."/>
            <person name="Xu C."/>
            <person name="Bharti A.K."/>
            <person name="He W."/>
            <person name="Winter P."/>
            <person name="Zhao S."/>
            <person name="Hane J.K."/>
            <person name="Carrasquilla-Garcia N."/>
            <person name="Condie J.A."/>
            <person name="Upadhyaya H.D."/>
            <person name="Luo M.C."/>
            <person name="Thudi M."/>
            <person name="Gowda C.L."/>
            <person name="Singh N.P."/>
            <person name="Lichtenzveig J."/>
            <person name="Gali K.K."/>
            <person name="Rubio J."/>
            <person name="Nadarajan N."/>
            <person name="Dolezel J."/>
            <person name="Bansal K.C."/>
            <person name="Xu X."/>
            <person name="Edwards D."/>
            <person name="Zhang G."/>
            <person name="Kahl G."/>
            <person name="Gil J."/>
            <person name="Singh K.B."/>
            <person name="Datta S.K."/>
            <person name="Jackson S.A."/>
            <person name="Wang J."/>
            <person name="Cook D.R."/>
        </authorList>
    </citation>
    <scope>NUCLEOTIDE SEQUENCE [LARGE SCALE GENOMIC DNA]</scope>
    <source>
        <strain evidence="11">cv. CDC Frontier</strain>
    </source>
</reference>
<dbReference type="PROSITE" id="PS50090">
    <property type="entry name" value="MYB_LIKE"/>
    <property type="match status" value="2"/>
</dbReference>
<sequence>MISNNKTNSNNKNIEVDNEQEDDARNGIKKGPWTPQEDMILIEYVNKHGEGNWNSVQKNSGLLRCGKSCRLRWANHLRPNLKKGAFSEEEEKIIIELHAKLGNKWARMAAQLPGRTDNEIKNFWNTRMKRRQRAGLPLYPPEIHAEAIAYNNHLMQQQQKYDEPFSSSSSLSFSLLLSSCYPKKLNDQNHYNHPLQNQNNSADSANNHYTNDNPQFNETLALQPHSPYPSSSSTLFNQSFNAAAAAAPSDLSYDHGFNAGGGGRGGGSMYEPFPLVPGGSNTEISSSQTTIDSSSPASSMVNNNDYYEVAPISNEGNSGLLDALVVEGRNLSSNDKSKSEDSNVKGNICYKRKSMESEDSTIPLVSAMKKKKKKKKKKNGISSNEIQKEGFSSSQLSTGKKAIEEDPIEEMNSMYDDDLHCLLNNFPEIPMPEWYCRGKSQSLGIETPTDHASSSSGPTNQEFAWTLGPTWNNMPGIC</sequence>
<keyword evidence="11" id="KW-1185">Reference proteome</keyword>
<dbReference type="GeneID" id="101509774"/>
<evidence type="ECO:0000256" key="5">
    <source>
        <dbReference type="ARBA" id="ARBA00023159"/>
    </source>
</evidence>
<reference evidence="12" key="2">
    <citation type="submission" date="2025-08" db="UniProtKB">
        <authorList>
            <consortium name="RefSeq"/>
        </authorList>
    </citation>
    <scope>IDENTIFICATION</scope>
    <source>
        <tissue evidence="12">Etiolated seedlings</tissue>
    </source>
</reference>
<keyword evidence="5" id="KW-0010">Activator</keyword>
<dbReference type="PaxDb" id="3827-XP_004487418.1"/>
<keyword evidence="6" id="KW-0804">Transcription</keyword>
<evidence type="ECO:0000256" key="3">
    <source>
        <dbReference type="ARBA" id="ARBA00023015"/>
    </source>
</evidence>
<dbReference type="PANTHER" id="PTHR47995">
    <property type="entry name" value="TRANSCRIPTION FACTOR MYB33-RELATED"/>
    <property type="match status" value="1"/>
</dbReference>
<keyword evidence="2" id="KW-0677">Repeat</keyword>
<dbReference type="Proteomes" id="UP000087171">
    <property type="component" value="Chromosome Ca1"/>
</dbReference>
<dbReference type="AlphaFoldDB" id="A0A1S2XFZ6"/>
<evidence type="ECO:0000256" key="7">
    <source>
        <dbReference type="ARBA" id="ARBA00023242"/>
    </source>
</evidence>
<organism evidence="11 12">
    <name type="scientific">Cicer arietinum</name>
    <name type="common">Chickpea</name>
    <name type="synonym">Garbanzo</name>
    <dbReference type="NCBI Taxonomy" id="3827"/>
    <lineage>
        <taxon>Eukaryota</taxon>
        <taxon>Viridiplantae</taxon>
        <taxon>Streptophyta</taxon>
        <taxon>Embryophyta</taxon>
        <taxon>Tracheophyta</taxon>
        <taxon>Spermatophyta</taxon>
        <taxon>Magnoliopsida</taxon>
        <taxon>eudicotyledons</taxon>
        <taxon>Gunneridae</taxon>
        <taxon>Pentapetalae</taxon>
        <taxon>rosids</taxon>
        <taxon>fabids</taxon>
        <taxon>Fabales</taxon>
        <taxon>Fabaceae</taxon>
        <taxon>Papilionoideae</taxon>
        <taxon>50 kb inversion clade</taxon>
        <taxon>NPAAA clade</taxon>
        <taxon>Hologalegina</taxon>
        <taxon>IRL clade</taxon>
        <taxon>Cicereae</taxon>
        <taxon>Cicer</taxon>
    </lineage>
</organism>
<dbReference type="GO" id="GO:0005634">
    <property type="term" value="C:nucleus"/>
    <property type="evidence" value="ECO:0007669"/>
    <property type="project" value="UniProtKB-SubCell"/>
</dbReference>
<dbReference type="PANTHER" id="PTHR47995:SF18">
    <property type="entry name" value="TRANSCRIPTION FACTOR MYB65"/>
    <property type="match status" value="1"/>
</dbReference>
<evidence type="ECO:0000256" key="2">
    <source>
        <dbReference type="ARBA" id="ARBA00022737"/>
    </source>
</evidence>
<dbReference type="RefSeq" id="XP_004487418.1">
    <property type="nucleotide sequence ID" value="XM_004487361.3"/>
</dbReference>
<accession>A0A1S2XFZ6</accession>
<feature type="domain" description="Myb-like" evidence="9">
    <location>
        <begin position="25"/>
        <end position="77"/>
    </location>
</feature>
<evidence type="ECO:0000256" key="6">
    <source>
        <dbReference type="ARBA" id="ARBA00023163"/>
    </source>
</evidence>
<dbReference type="PROSITE" id="PS51294">
    <property type="entry name" value="HTH_MYB"/>
    <property type="match status" value="2"/>
</dbReference>
<feature type="domain" description="HTH myb-type" evidence="10">
    <location>
        <begin position="25"/>
        <end position="77"/>
    </location>
</feature>
<feature type="region of interest" description="Disordered" evidence="8">
    <location>
        <begin position="188"/>
        <end position="233"/>
    </location>
</feature>
<proteinExistence type="predicted"/>
<protein>
    <submittedName>
        <fullName evidence="12">Transcription factor MYB101</fullName>
    </submittedName>
</protein>
<keyword evidence="4" id="KW-0238">DNA-binding</keyword>
<dbReference type="SMART" id="SM00717">
    <property type="entry name" value="SANT"/>
    <property type="match status" value="2"/>
</dbReference>
<comment type="subcellular location">
    <subcellularLocation>
        <location evidence="1">Nucleus</location>
    </subcellularLocation>
</comment>
<feature type="compositionally biased region" description="Polar residues" evidence="8">
    <location>
        <begin position="380"/>
        <end position="398"/>
    </location>
</feature>
<dbReference type="InterPro" id="IPR017930">
    <property type="entry name" value="Myb_dom"/>
</dbReference>
<dbReference type="CDD" id="cd00167">
    <property type="entry name" value="SANT"/>
    <property type="match status" value="1"/>
</dbReference>
<evidence type="ECO:0000313" key="12">
    <source>
        <dbReference type="RefSeq" id="XP_004487418.1"/>
    </source>
</evidence>
<evidence type="ECO:0000256" key="1">
    <source>
        <dbReference type="ARBA" id="ARBA00004123"/>
    </source>
</evidence>